<dbReference type="OrthoDB" id="162718at2157"/>
<name>A0A3P3RBF7_9EURY</name>
<feature type="transmembrane region" description="Helical" evidence="1">
    <location>
        <begin position="133"/>
        <end position="156"/>
    </location>
</feature>
<dbReference type="Proteomes" id="UP000282322">
    <property type="component" value="Unassembled WGS sequence"/>
</dbReference>
<dbReference type="AlphaFoldDB" id="A0A3P3RBF7"/>
<keyword evidence="1" id="KW-1133">Transmembrane helix</keyword>
<feature type="transmembrane region" description="Helical" evidence="1">
    <location>
        <begin position="109"/>
        <end position="127"/>
    </location>
</feature>
<dbReference type="PANTHER" id="PTHR42208">
    <property type="entry name" value="HEAVY METAL TRANSPORTER-RELATED"/>
    <property type="match status" value="1"/>
</dbReference>
<dbReference type="Pfam" id="PF13386">
    <property type="entry name" value="DsbD_2"/>
    <property type="match status" value="1"/>
</dbReference>
<evidence type="ECO:0000256" key="1">
    <source>
        <dbReference type="SAM" id="Phobius"/>
    </source>
</evidence>
<keyword evidence="1" id="KW-0472">Membrane</keyword>
<feature type="domain" description="Urease accessory protein UreH-like transmembrane" evidence="2">
    <location>
        <begin position="57"/>
        <end position="277"/>
    </location>
</feature>
<dbReference type="InterPro" id="IPR039447">
    <property type="entry name" value="UreH-like_TM_dom"/>
</dbReference>
<keyword evidence="4" id="KW-1185">Reference proteome</keyword>
<feature type="transmembrane region" description="Helical" evidence="1">
    <location>
        <begin position="229"/>
        <end position="249"/>
    </location>
</feature>
<evidence type="ECO:0000313" key="3">
    <source>
        <dbReference type="EMBL" id="RRJ30786.1"/>
    </source>
</evidence>
<gene>
    <name evidence="3" type="ORF">EIK79_09145</name>
</gene>
<comment type="caution">
    <text evidence="3">The sequence shown here is derived from an EMBL/GenBank/DDBJ whole genome shotgun (WGS) entry which is preliminary data.</text>
</comment>
<evidence type="ECO:0000313" key="4">
    <source>
        <dbReference type="Proteomes" id="UP000282322"/>
    </source>
</evidence>
<feature type="transmembrane region" description="Helical" evidence="1">
    <location>
        <begin position="198"/>
        <end position="223"/>
    </location>
</feature>
<feature type="transmembrane region" description="Helical" evidence="1">
    <location>
        <begin position="54"/>
        <end position="76"/>
    </location>
</feature>
<proteinExistence type="predicted"/>
<dbReference type="PANTHER" id="PTHR42208:SF1">
    <property type="entry name" value="HEAVY METAL TRANSPORTER"/>
    <property type="match status" value="1"/>
</dbReference>
<dbReference type="EMBL" id="RRCH01000019">
    <property type="protein sequence ID" value="RRJ30786.1"/>
    <property type="molecule type" value="Genomic_DNA"/>
</dbReference>
<protein>
    <submittedName>
        <fullName evidence="3">Sulfite exporter TauE/SafE family protein</fullName>
    </submittedName>
</protein>
<feature type="transmembrane region" description="Helical" evidence="1">
    <location>
        <begin position="270"/>
        <end position="289"/>
    </location>
</feature>
<sequence length="307" mass="31924">MTPLSLAAAGSLHLLAATQNALQSGSGDIVGQPLASGIGVLPAASGGFAGEYDLLVFLSIGLFGGAHCLGMCGPLVTTYAERMETDDRWEGALTSYEVRQHALFNLGRTIGYAALGFVFGLLGALLYETVSLAGVITPVQGGVGVLVGGMIIIMGATRLGGYRQGSAEAVVSKAGIGSLFARSYALISSRIDRWVNGVGIVGLGALHGLLPCMLLYPAFLYVFAQGSPVYGALALGALGLGTIPTVFLYGTLIQSVSARQRQVVHRGLGVLFVALGYVLLTMGLMRFGIELPMPDIPFYQPLNPMMH</sequence>
<accession>A0A3P3RBF7</accession>
<organism evidence="3 4">
    <name type="scientific">Halocatena pleomorpha</name>
    <dbReference type="NCBI Taxonomy" id="1785090"/>
    <lineage>
        <taxon>Archaea</taxon>
        <taxon>Methanobacteriati</taxon>
        <taxon>Methanobacteriota</taxon>
        <taxon>Stenosarchaea group</taxon>
        <taxon>Halobacteria</taxon>
        <taxon>Halobacteriales</taxon>
        <taxon>Natronomonadaceae</taxon>
        <taxon>Halocatena</taxon>
    </lineage>
</organism>
<reference evidence="3 4" key="1">
    <citation type="submission" date="2018-11" db="EMBL/GenBank/DDBJ databases">
        <title>Taxonoimc description of Halomarina strain SPP-AMP-1.</title>
        <authorList>
            <person name="Pal Y."/>
            <person name="Srinivasana K."/>
            <person name="Verma A."/>
            <person name="Kumar P."/>
        </authorList>
    </citation>
    <scope>NUCLEOTIDE SEQUENCE [LARGE SCALE GENOMIC DNA]</scope>
    <source>
        <strain evidence="3 4">SPP-AMP-1</strain>
    </source>
</reference>
<keyword evidence="1" id="KW-0812">Transmembrane</keyword>
<evidence type="ECO:0000259" key="2">
    <source>
        <dbReference type="Pfam" id="PF13386"/>
    </source>
</evidence>